<keyword evidence="5" id="KW-1185">Reference proteome</keyword>
<evidence type="ECO:0000313" key="4">
    <source>
        <dbReference type="EMBL" id="KAK4222197.1"/>
    </source>
</evidence>
<dbReference type="Proteomes" id="UP001301958">
    <property type="component" value="Unassembled WGS sequence"/>
</dbReference>
<dbReference type="PANTHER" id="PTHR45626">
    <property type="entry name" value="TRANSCRIPTION TERMINATION FACTOR 2-RELATED"/>
    <property type="match status" value="1"/>
</dbReference>
<name>A0AAN6YSN2_9PEZI</name>
<proteinExistence type="predicted"/>
<accession>A0AAN6YSN2</accession>
<dbReference type="GO" id="GO:0005524">
    <property type="term" value="F:ATP binding"/>
    <property type="evidence" value="ECO:0007669"/>
    <property type="project" value="UniProtKB-KW"/>
</dbReference>
<gene>
    <name evidence="4" type="ORF">QBC38DRAFT_448507</name>
</gene>
<evidence type="ECO:0000313" key="5">
    <source>
        <dbReference type="Proteomes" id="UP001301958"/>
    </source>
</evidence>
<dbReference type="EMBL" id="MU865486">
    <property type="protein sequence ID" value="KAK4222197.1"/>
    <property type="molecule type" value="Genomic_DNA"/>
</dbReference>
<dbReference type="GO" id="GO:0005634">
    <property type="term" value="C:nucleus"/>
    <property type="evidence" value="ECO:0007669"/>
    <property type="project" value="TreeGrafter"/>
</dbReference>
<sequence length="154" mass="17011">MDINGSDVASTDLICYGELCDGNALWFKGVAIDHVASTPNPNSSFLAFPVMLNDGNFFLNSSSGTGSLGSTLTVAQNVHIVEPQWNPSVEDQAIARALRMGQTNEFTIFRYMMKNTVQQQRKKKLARFTFDAAGEDNVNGKLEYLKFTLDGIYE</sequence>
<evidence type="ECO:0000256" key="1">
    <source>
        <dbReference type="ARBA" id="ARBA00022741"/>
    </source>
</evidence>
<evidence type="ECO:0000256" key="2">
    <source>
        <dbReference type="ARBA" id="ARBA00022801"/>
    </source>
</evidence>
<reference evidence="4" key="1">
    <citation type="journal article" date="2023" name="Mol. Phylogenet. Evol.">
        <title>Genome-scale phylogeny and comparative genomics of the fungal order Sordariales.</title>
        <authorList>
            <person name="Hensen N."/>
            <person name="Bonometti L."/>
            <person name="Westerberg I."/>
            <person name="Brannstrom I.O."/>
            <person name="Guillou S."/>
            <person name="Cros-Aarteil S."/>
            <person name="Calhoun S."/>
            <person name="Haridas S."/>
            <person name="Kuo A."/>
            <person name="Mondo S."/>
            <person name="Pangilinan J."/>
            <person name="Riley R."/>
            <person name="LaButti K."/>
            <person name="Andreopoulos B."/>
            <person name="Lipzen A."/>
            <person name="Chen C."/>
            <person name="Yan M."/>
            <person name="Daum C."/>
            <person name="Ng V."/>
            <person name="Clum A."/>
            <person name="Steindorff A."/>
            <person name="Ohm R.A."/>
            <person name="Martin F."/>
            <person name="Silar P."/>
            <person name="Natvig D.O."/>
            <person name="Lalanne C."/>
            <person name="Gautier V."/>
            <person name="Ament-Velasquez S.L."/>
            <person name="Kruys A."/>
            <person name="Hutchinson M.I."/>
            <person name="Powell A.J."/>
            <person name="Barry K."/>
            <person name="Miller A.N."/>
            <person name="Grigoriev I.V."/>
            <person name="Debuchy R."/>
            <person name="Gladieux P."/>
            <person name="Hiltunen Thoren M."/>
            <person name="Johannesson H."/>
        </authorList>
    </citation>
    <scope>NUCLEOTIDE SEQUENCE</scope>
    <source>
        <strain evidence="4">CBS 990.96</strain>
    </source>
</reference>
<keyword evidence="3" id="KW-0067">ATP-binding</keyword>
<dbReference type="InterPro" id="IPR027417">
    <property type="entry name" value="P-loop_NTPase"/>
</dbReference>
<protein>
    <submittedName>
        <fullName evidence="4">Uncharacterized protein</fullName>
    </submittedName>
</protein>
<dbReference type="GO" id="GO:0006281">
    <property type="term" value="P:DNA repair"/>
    <property type="evidence" value="ECO:0007669"/>
    <property type="project" value="TreeGrafter"/>
</dbReference>
<reference evidence="4" key="2">
    <citation type="submission" date="2023-05" db="EMBL/GenBank/DDBJ databases">
        <authorList>
            <consortium name="Lawrence Berkeley National Laboratory"/>
            <person name="Steindorff A."/>
            <person name="Hensen N."/>
            <person name="Bonometti L."/>
            <person name="Westerberg I."/>
            <person name="Brannstrom I.O."/>
            <person name="Guillou S."/>
            <person name="Cros-Aarteil S."/>
            <person name="Calhoun S."/>
            <person name="Haridas S."/>
            <person name="Kuo A."/>
            <person name="Mondo S."/>
            <person name="Pangilinan J."/>
            <person name="Riley R."/>
            <person name="Labutti K."/>
            <person name="Andreopoulos B."/>
            <person name="Lipzen A."/>
            <person name="Chen C."/>
            <person name="Yanf M."/>
            <person name="Daum C."/>
            <person name="Ng V."/>
            <person name="Clum A."/>
            <person name="Ohm R."/>
            <person name="Martin F."/>
            <person name="Silar P."/>
            <person name="Natvig D."/>
            <person name="Lalanne C."/>
            <person name="Gautier V."/>
            <person name="Ament-Velasquez S.L."/>
            <person name="Kruys A."/>
            <person name="Hutchinson M.I."/>
            <person name="Powell A.J."/>
            <person name="Barry K."/>
            <person name="Miller A.N."/>
            <person name="Grigoriev I.V."/>
            <person name="Debuchy R."/>
            <person name="Gladieux P."/>
            <person name="Thoren M.H."/>
            <person name="Johannesson H."/>
        </authorList>
    </citation>
    <scope>NUCLEOTIDE SEQUENCE</scope>
    <source>
        <strain evidence="4">CBS 990.96</strain>
    </source>
</reference>
<dbReference type="GO" id="GO:0016787">
    <property type="term" value="F:hydrolase activity"/>
    <property type="evidence" value="ECO:0007669"/>
    <property type="project" value="UniProtKB-KW"/>
</dbReference>
<dbReference type="PANTHER" id="PTHR45626:SF22">
    <property type="entry name" value="DNA REPAIR PROTEIN RAD5"/>
    <property type="match status" value="1"/>
</dbReference>
<dbReference type="SUPFAM" id="SSF52540">
    <property type="entry name" value="P-loop containing nucleoside triphosphate hydrolases"/>
    <property type="match status" value="1"/>
</dbReference>
<dbReference type="Gene3D" id="3.40.50.300">
    <property type="entry name" value="P-loop containing nucleotide triphosphate hydrolases"/>
    <property type="match status" value="1"/>
</dbReference>
<dbReference type="AlphaFoldDB" id="A0AAN6YSN2"/>
<keyword evidence="2" id="KW-0378">Hydrolase</keyword>
<keyword evidence="1" id="KW-0547">Nucleotide-binding</keyword>
<organism evidence="4 5">
    <name type="scientific">Podospora fimiseda</name>
    <dbReference type="NCBI Taxonomy" id="252190"/>
    <lineage>
        <taxon>Eukaryota</taxon>
        <taxon>Fungi</taxon>
        <taxon>Dikarya</taxon>
        <taxon>Ascomycota</taxon>
        <taxon>Pezizomycotina</taxon>
        <taxon>Sordariomycetes</taxon>
        <taxon>Sordariomycetidae</taxon>
        <taxon>Sordariales</taxon>
        <taxon>Podosporaceae</taxon>
        <taxon>Podospora</taxon>
    </lineage>
</organism>
<dbReference type="InterPro" id="IPR050628">
    <property type="entry name" value="SNF2_RAD54_helicase_TF"/>
</dbReference>
<comment type="caution">
    <text evidence="4">The sequence shown here is derived from an EMBL/GenBank/DDBJ whole genome shotgun (WGS) entry which is preliminary data.</text>
</comment>
<dbReference type="GO" id="GO:0008094">
    <property type="term" value="F:ATP-dependent activity, acting on DNA"/>
    <property type="evidence" value="ECO:0007669"/>
    <property type="project" value="TreeGrafter"/>
</dbReference>
<evidence type="ECO:0000256" key="3">
    <source>
        <dbReference type="ARBA" id="ARBA00022840"/>
    </source>
</evidence>